<accession>A0ABM8JNB9</accession>
<dbReference type="RefSeq" id="WP_353305666.1">
    <property type="nucleotide sequence ID" value="NZ_AP028955.1"/>
</dbReference>
<name>A0ABM8JNB9_9MOLU</name>
<gene>
    <name evidence="2" type="ORF">SAP269_12950</name>
</gene>
<protein>
    <recommendedName>
        <fullName evidence="4">Spiroplasmavirus-related protein</fullName>
    </recommendedName>
</protein>
<dbReference type="EMBL" id="AP028955">
    <property type="protein sequence ID" value="BET38706.1"/>
    <property type="molecule type" value="Genomic_DNA"/>
</dbReference>
<dbReference type="Proteomes" id="UP001473424">
    <property type="component" value="Chromosome"/>
</dbReference>
<feature type="region of interest" description="Disordered" evidence="1">
    <location>
        <begin position="49"/>
        <end position="71"/>
    </location>
</feature>
<evidence type="ECO:0000313" key="3">
    <source>
        <dbReference type="Proteomes" id="UP001473424"/>
    </source>
</evidence>
<sequence>MAVCWEIDDAIKNHQPPIPTNSFSAFKLNSWSVGYKERYFKKIFKKPNSREKGKDFEQDEEGGGNVLDKNK</sequence>
<reference evidence="3" key="1">
    <citation type="journal article" date="2024" name="FEMS Microbiol. Lett.">
        <title>Genomic insights into Spiroplasma endosymbionts that induce male-killing and protective phenotypes in the pea aphid.</title>
        <authorList>
            <person name="Arai H."/>
            <person name="Legeai F."/>
            <person name="Kageyama D."/>
            <person name="Sugio A."/>
            <person name="Simon J.C."/>
        </authorList>
    </citation>
    <scope>NUCLEOTIDE SEQUENCE [LARGE SCALE GENOMIC DNA]</scope>
    <source>
        <strain evidence="3">sAp269</strain>
    </source>
</reference>
<evidence type="ECO:0000256" key="1">
    <source>
        <dbReference type="SAM" id="MobiDB-lite"/>
    </source>
</evidence>
<organism evidence="2 3">
    <name type="scientific">Spiroplasma ixodetis</name>
    <dbReference type="NCBI Taxonomy" id="2141"/>
    <lineage>
        <taxon>Bacteria</taxon>
        <taxon>Bacillati</taxon>
        <taxon>Mycoplasmatota</taxon>
        <taxon>Mollicutes</taxon>
        <taxon>Entomoplasmatales</taxon>
        <taxon>Spiroplasmataceae</taxon>
        <taxon>Spiroplasma</taxon>
    </lineage>
</organism>
<keyword evidence="3" id="KW-1185">Reference proteome</keyword>
<evidence type="ECO:0000313" key="2">
    <source>
        <dbReference type="EMBL" id="BET38706.1"/>
    </source>
</evidence>
<evidence type="ECO:0008006" key="4">
    <source>
        <dbReference type="Google" id="ProtNLM"/>
    </source>
</evidence>
<proteinExistence type="predicted"/>